<feature type="active site" evidence="13">
    <location>
        <position position="145"/>
    </location>
</feature>
<dbReference type="GO" id="GO:0048476">
    <property type="term" value="C:Holliday junction resolvase complex"/>
    <property type="evidence" value="ECO:0007669"/>
    <property type="project" value="UniProtKB-UniRule"/>
</dbReference>
<evidence type="ECO:0000256" key="8">
    <source>
        <dbReference type="ARBA" id="ARBA00022842"/>
    </source>
</evidence>
<dbReference type="HAMAP" id="MF_00034">
    <property type="entry name" value="RuvC"/>
    <property type="match status" value="1"/>
</dbReference>
<feature type="active site" evidence="13">
    <location>
        <position position="7"/>
    </location>
</feature>
<keyword evidence="5 13" id="KW-0255">Endonuclease</keyword>
<organism evidence="15 16">
    <name type="scientific">Candidatus Amesbacteria bacterium GW2011_GWA2_47_11</name>
    <dbReference type="NCBI Taxonomy" id="1618357"/>
    <lineage>
        <taxon>Bacteria</taxon>
        <taxon>Candidatus Amesiibacteriota</taxon>
    </lineage>
</organism>
<evidence type="ECO:0000256" key="11">
    <source>
        <dbReference type="ARBA" id="ARBA00023204"/>
    </source>
</evidence>
<keyword evidence="7 13" id="KW-0378">Hydrolase</keyword>
<evidence type="ECO:0000256" key="13">
    <source>
        <dbReference type="HAMAP-Rule" id="MF_00034"/>
    </source>
</evidence>
<dbReference type="GO" id="GO:0006281">
    <property type="term" value="P:DNA repair"/>
    <property type="evidence" value="ECO:0007669"/>
    <property type="project" value="UniProtKB-UniRule"/>
</dbReference>
<evidence type="ECO:0000313" key="15">
    <source>
        <dbReference type="EMBL" id="KKU56498.1"/>
    </source>
</evidence>
<dbReference type="AlphaFoldDB" id="A0A0G1TQP8"/>
<dbReference type="GO" id="GO:0000287">
    <property type="term" value="F:magnesium ion binding"/>
    <property type="evidence" value="ECO:0007669"/>
    <property type="project" value="UniProtKB-UniRule"/>
</dbReference>
<evidence type="ECO:0000256" key="2">
    <source>
        <dbReference type="ARBA" id="ARBA00022490"/>
    </source>
</evidence>
<feature type="binding site" evidence="13">
    <location>
        <position position="7"/>
    </location>
    <ligand>
        <name>Mg(2+)</name>
        <dbReference type="ChEBI" id="CHEBI:18420"/>
        <label>1</label>
    </ligand>
</feature>
<dbReference type="CDD" id="cd16962">
    <property type="entry name" value="RuvC"/>
    <property type="match status" value="1"/>
</dbReference>
<dbReference type="PANTHER" id="PTHR30194">
    <property type="entry name" value="CROSSOVER JUNCTION ENDODEOXYRIBONUCLEASE RUVC"/>
    <property type="match status" value="1"/>
</dbReference>
<evidence type="ECO:0000256" key="4">
    <source>
        <dbReference type="ARBA" id="ARBA00022723"/>
    </source>
</evidence>
<keyword evidence="4 13" id="KW-0479">Metal-binding</keyword>
<evidence type="ECO:0000313" key="16">
    <source>
        <dbReference type="Proteomes" id="UP000034607"/>
    </source>
</evidence>
<keyword evidence="2 13" id="KW-0963">Cytoplasm</keyword>
<sequence length="174" mass="19141">MKILGIDPGTATTGFGVIEVNGSQDYWLVDFGLVSTNKDLPHGHRLNLIYQGISDIIVKHSPDVISIERLFFATNALTAISVGQAIGVIKLAIEHHHLPVFDYTPMQVKLYVGGSGKADKTVMKRAVKKLLRFREKKGTKSHFDDMADALALAICHARKTFNPVLSSRSRSART</sequence>
<keyword evidence="3 13" id="KW-0540">Nuclease</keyword>
<dbReference type="SUPFAM" id="SSF53098">
    <property type="entry name" value="Ribonuclease H-like"/>
    <property type="match status" value="1"/>
</dbReference>
<dbReference type="EMBL" id="LCNM01000007">
    <property type="protein sequence ID" value="KKU56498.1"/>
    <property type="molecule type" value="Genomic_DNA"/>
</dbReference>
<keyword evidence="9 13" id="KW-0238">DNA-binding</keyword>
<keyword evidence="11 13" id="KW-0234">DNA repair</keyword>
<dbReference type="NCBIfam" id="NF000711">
    <property type="entry name" value="PRK00039.2-1"/>
    <property type="match status" value="1"/>
</dbReference>
<evidence type="ECO:0000256" key="10">
    <source>
        <dbReference type="ARBA" id="ARBA00023172"/>
    </source>
</evidence>
<feature type="active site" evidence="13">
    <location>
        <position position="68"/>
    </location>
</feature>
<keyword evidence="8 13" id="KW-0460">Magnesium</keyword>
<dbReference type="GO" id="GO:0006310">
    <property type="term" value="P:DNA recombination"/>
    <property type="evidence" value="ECO:0007669"/>
    <property type="project" value="UniProtKB-UniRule"/>
</dbReference>
<comment type="subcellular location">
    <subcellularLocation>
        <location evidence="13">Cytoplasm</location>
    </subcellularLocation>
</comment>
<dbReference type="NCBIfam" id="TIGR00228">
    <property type="entry name" value="ruvC"/>
    <property type="match status" value="1"/>
</dbReference>
<dbReference type="Gene3D" id="3.30.420.10">
    <property type="entry name" value="Ribonuclease H-like superfamily/Ribonuclease H"/>
    <property type="match status" value="1"/>
</dbReference>
<dbReference type="InterPro" id="IPR012337">
    <property type="entry name" value="RNaseH-like_sf"/>
</dbReference>
<dbReference type="FunFam" id="3.30.420.10:FF:000002">
    <property type="entry name" value="Crossover junction endodeoxyribonuclease RuvC"/>
    <property type="match status" value="1"/>
</dbReference>
<dbReference type="Proteomes" id="UP000034607">
    <property type="component" value="Unassembled WGS sequence"/>
</dbReference>
<accession>A0A0G1TQP8</accession>
<proteinExistence type="inferred from homology"/>
<keyword evidence="10 13" id="KW-0233">DNA recombination</keyword>
<evidence type="ECO:0000256" key="9">
    <source>
        <dbReference type="ARBA" id="ARBA00023125"/>
    </source>
</evidence>
<dbReference type="EC" id="3.1.21.10" evidence="13 14"/>
<evidence type="ECO:0000256" key="5">
    <source>
        <dbReference type="ARBA" id="ARBA00022759"/>
    </source>
</evidence>
<dbReference type="InterPro" id="IPR002176">
    <property type="entry name" value="X-over_junc_endoDNase_RuvC"/>
</dbReference>
<comment type="similarity">
    <text evidence="1 13">Belongs to the RuvC family.</text>
</comment>
<evidence type="ECO:0000256" key="12">
    <source>
        <dbReference type="ARBA" id="ARBA00029354"/>
    </source>
</evidence>
<keyword evidence="6 13" id="KW-0227">DNA damage</keyword>
<gene>
    <name evidence="13" type="primary">ruvC</name>
    <name evidence="15" type="ORF">UX78_C0007G0024</name>
</gene>
<dbReference type="GO" id="GO:0005737">
    <property type="term" value="C:cytoplasm"/>
    <property type="evidence" value="ECO:0007669"/>
    <property type="project" value="UniProtKB-SubCell"/>
</dbReference>
<dbReference type="InterPro" id="IPR036397">
    <property type="entry name" value="RNaseH_sf"/>
</dbReference>
<comment type="cofactor">
    <cofactor evidence="13">
        <name>Mg(2+)</name>
        <dbReference type="ChEBI" id="CHEBI:18420"/>
    </cofactor>
    <text evidence="13">Binds 2 Mg(2+) ion per subunit.</text>
</comment>
<dbReference type="GO" id="GO:0008821">
    <property type="term" value="F:crossover junction DNA endonuclease activity"/>
    <property type="evidence" value="ECO:0007669"/>
    <property type="project" value="UniProtKB-UniRule"/>
</dbReference>
<reference evidence="15 16" key="1">
    <citation type="journal article" date="2015" name="Nature">
        <title>rRNA introns, odd ribosomes, and small enigmatic genomes across a large radiation of phyla.</title>
        <authorList>
            <person name="Brown C.T."/>
            <person name="Hug L.A."/>
            <person name="Thomas B.C."/>
            <person name="Sharon I."/>
            <person name="Castelle C.J."/>
            <person name="Singh A."/>
            <person name="Wilkins M.J."/>
            <person name="Williams K.H."/>
            <person name="Banfield J.F."/>
        </authorList>
    </citation>
    <scope>NUCLEOTIDE SEQUENCE [LARGE SCALE GENOMIC DNA]</scope>
</reference>
<dbReference type="PATRIC" id="fig|1618357.3.peg.429"/>
<evidence type="ECO:0000256" key="6">
    <source>
        <dbReference type="ARBA" id="ARBA00022763"/>
    </source>
</evidence>
<comment type="catalytic activity">
    <reaction evidence="12 13">
        <text>Endonucleolytic cleavage at a junction such as a reciprocal single-stranded crossover between two homologous DNA duplexes (Holliday junction).</text>
        <dbReference type="EC" id="3.1.21.10"/>
    </reaction>
</comment>
<evidence type="ECO:0000256" key="1">
    <source>
        <dbReference type="ARBA" id="ARBA00009518"/>
    </source>
</evidence>
<comment type="caution">
    <text evidence="15">The sequence shown here is derived from an EMBL/GenBank/DDBJ whole genome shotgun (WGS) entry which is preliminary data.</text>
</comment>
<feature type="binding site" evidence="13">
    <location>
        <position position="145"/>
    </location>
    <ligand>
        <name>Mg(2+)</name>
        <dbReference type="ChEBI" id="CHEBI:18420"/>
        <label>1</label>
    </ligand>
</feature>
<dbReference type="Pfam" id="PF02075">
    <property type="entry name" value="RuvC"/>
    <property type="match status" value="1"/>
</dbReference>
<comment type="function">
    <text evidence="13">The RuvA-RuvB-RuvC complex processes Holliday junction (HJ) DNA during genetic recombination and DNA repair. Endonuclease that resolves HJ intermediates. Cleaves cruciform DNA by making single-stranded nicks across the HJ at symmetrical positions within the homologous arms, yielding a 5'-phosphate and a 3'-hydroxyl group; requires a central core of homology in the junction. The consensus cleavage sequence is 5'-(A/T)TT(C/G)-3'. Cleavage occurs on the 3'-side of the TT dinucleotide at the point of strand exchange. HJ branch migration catalyzed by RuvA-RuvB allows RuvC to scan DNA until it finds its consensus sequence, where it cleaves and resolves the cruciform DNA.</text>
</comment>
<evidence type="ECO:0000256" key="3">
    <source>
        <dbReference type="ARBA" id="ARBA00022722"/>
    </source>
</evidence>
<dbReference type="PANTHER" id="PTHR30194:SF3">
    <property type="entry name" value="CROSSOVER JUNCTION ENDODEOXYRIBONUCLEASE RUVC"/>
    <property type="match status" value="1"/>
</dbReference>
<feature type="binding site" evidence="13">
    <location>
        <position position="68"/>
    </location>
    <ligand>
        <name>Mg(2+)</name>
        <dbReference type="ChEBI" id="CHEBI:18420"/>
        <label>2</label>
    </ligand>
</feature>
<evidence type="ECO:0000256" key="7">
    <source>
        <dbReference type="ARBA" id="ARBA00022801"/>
    </source>
</evidence>
<comment type="subunit">
    <text evidence="13">Homodimer which binds Holliday junction (HJ) DNA. The HJ becomes 2-fold symmetrical on binding to RuvC with unstacked arms; it has a different conformation from HJ DNA in complex with RuvA. In the full resolvosome a probable DNA-RuvA(4)-RuvB(12)-RuvC(2) complex forms which resolves the HJ.</text>
</comment>
<evidence type="ECO:0000256" key="14">
    <source>
        <dbReference type="NCBIfam" id="TIGR00228"/>
    </source>
</evidence>
<dbReference type="PRINTS" id="PR00696">
    <property type="entry name" value="RSOLVASERUVC"/>
</dbReference>
<name>A0A0G1TQP8_9BACT</name>
<protein>
    <recommendedName>
        <fullName evidence="13 14">Crossover junction endodeoxyribonuclease RuvC</fullName>
        <ecNumber evidence="13 14">3.1.21.10</ecNumber>
    </recommendedName>
    <alternativeName>
        <fullName evidence="13">Holliday junction nuclease RuvC</fullName>
    </alternativeName>
    <alternativeName>
        <fullName evidence="13">Holliday junction resolvase RuvC</fullName>
    </alternativeName>
</protein>
<dbReference type="GO" id="GO:0003677">
    <property type="term" value="F:DNA binding"/>
    <property type="evidence" value="ECO:0007669"/>
    <property type="project" value="UniProtKB-KW"/>
</dbReference>